<protein>
    <submittedName>
        <fullName evidence="1">Uncharacterized protein</fullName>
    </submittedName>
</protein>
<dbReference type="AlphaFoldDB" id="A0A4S8QY71"/>
<organism evidence="1 2">
    <name type="scientific">Botrytis galanthina</name>
    <dbReference type="NCBI Taxonomy" id="278940"/>
    <lineage>
        <taxon>Eukaryota</taxon>
        <taxon>Fungi</taxon>
        <taxon>Dikarya</taxon>
        <taxon>Ascomycota</taxon>
        <taxon>Pezizomycotina</taxon>
        <taxon>Leotiomycetes</taxon>
        <taxon>Helotiales</taxon>
        <taxon>Sclerotiniaceae</taxon>
        <taxon>Botrytis</taxon>
    </lineage>
</organism>
<keyword evidence="2" id="KW-1185">Reference proteome</keyword>
<sequence>MVLLNSVTVDTSLKGVSCGDGVVIPVAVIDNEEVVEAAAVRDLLYEHVAGVKVVQELSAGIYVDTAVSHSMLLDVTLSIELLNEFEVGEGEGEEDMARECGN</sequence>
<evidence type="ECO:0000313" key="1">
    <source>
        <dbReference type="EMBL" id="THV45754.1"/>
    </source>
</evidence>
<comment type="caution">
    <text evidence="1">The sequence shown here is derived from an EMBL/GenBank/DDBJ whole genome shotgun (WGS) entry which is preliminary data.</text>
</comment>
<gene>
    <name evidence="1" type="ORF">BGAL_0454g00100</name>
</gene>
<proteinExistence type="predicted"/>
<reference evidence="1 2" key="1">
    <citation type="submission" date="2017-12" db="EMBL/GenBank/DDBJ databases">
        <title>Comparative genomics of Botrytis spp.</title>
        <authorList>
            <person name="Valero-Jimenez C.A."/>
            <person name="Tapia P."/>
            <person name="Veloso J."/>
            <person name="Silva-Moreno E."/>
            <person name="Staats M."/>
            <person name="Valdes J.H."/>
            <person name="Van Kan J.A.L."/>
        </authorList>
    </citation>
    <scope>NUCLEOTIDE SEQUENCE [LARGE SCALE GENOMIC DNA]</scope>
    <source>
        <strain evidence="1 2">MUCL435</strain>
    </source>
</reference>
<accession>A0A4S8QY71</accession>
<name>A0A4S8QY71_9HELO</name>
<evidence type="ECO:0000313" key="2">
    <source>
        <dbReference type="Proteomes" id="UP000308671"/>
    </source>
</evidence>
<dbReference type="Proteomes" id="UP000308671">
    <property type="component" value="Unassembled WGS sequence"/>
</dbReference>
<dbReference type="EMBL" id="PQXL01000453">
    <property type="protein sequence ID" value="THV45754.1"/>
    <property type="molecule type" value="Genomic_DNA"/>
</dbReference>